<evidence type="ECO:0000256" key="1">
    <source>
        <dbReference type="ARBA" id="ARBA00001936"/>
    </source>
</evidence>
<evidence type="ECO:0000256" key="15">
    <source>
        <dbReference type="PROSITE-ProRule" id="PRU00409"/>
    </source>
</evidence>
<dbReference type="Gene3D" id="3.90.600.10">
    <property type="entry name" value="Phosphoribosylglycinamide synthetase, C-terminal domain"/>
    <property type="match status" value="1"/>
</dbReference>
<evidence type="ECO:0000256" key="9">
    <source>
        <dbReference type="ARBA" id="ARBA00022840"/>
    </source>
</evidence>
<dbReference type="GO" id="GO:0004637">
    <property type="term" value="F:phosphoribosylamine-glycine ligase activity"/>
    <property type="evidence" value="ECO:0007669"/>
    <property type="project" value="UniProtKB-UniRule"/>
</dbReference>
<dbReference type="InterPro" id="IPR020560">
    <property type="entry name" value="PRibGlycinamide_synth_C-dom"/>
</dbReference>
<keyword evidence="7 15" id="KW-0547">Nucleotide-binding</keyword>
<proteinExistence type="inferred from homology"/>
<evidence type="ECO:0000256" key="5">
    <source>
        <dbReference type="ARBA" id="ARBA00022598"/>
    </source>
</evidence>
<dbReference type="AlphaFoldDB" id="A0A7V0XF98"/>
<dbReference type="PROSITE" id="PS00184">
    <property type="entry name" value="GARS"/>
    <property type="match status" value="1"/>
</dbReference>
<dbReference type="InterPro" id="IPR020559">
    <property type="entry name" value="PRibGlycinamide_synth_CS"/>
</dbReference>
<evidence type="ECO:0000256" key="2">
    <source>
        <dbReference type="ARBA" id="ARBA00001946"/>
    </source>
</evidence>
<evidence type="ECO:0000313" key="17">
    <source>
        <dbReference type="EMBL" id="HDQ99425.1"/>
    </source>
</evidence>
<dbReference type="Gene3D" id="3.30.470.20">
    <property type="entry name" value="ATP-grasp fold, B domain"/>
    <property type="match status" value="1"/>
</dbReference>
<dbReference type="GO" id="GO:0009113">
    <property type="term" value="P:purine nucleobase biosynthetic process"/>
    <property type="evidence" value="ECO:0007669"/>
    <property type="project" value="InterPro"/>
</dbReference>
<comment type="similarity">
    <text evidence="11 14">Belongs to the GARS family.</text>
</comment>
<dbReference type="InterPro" id="IPR020562">
    <property type="entry name" value="PRibGlycinamide_synth_N"/>
</dbReference>
<dbReference type="Proteomes" id="UP000885672">
    <property type="component" value="Unassembled WGS sequence"/>
</dbReference>
<evidence type="ECO:0000256" key="3">
    <source>
        <dbReference type="ARBA" id="ARBA00005174"/>
    </source>
</evidence>
<dbReference type="Pfam" id="PF02844">
    <property type="entry name" value="GARS_N"/>
    <property type="match status" value="1"/>
</dbReference>
<evidence type="ECO:0000256" key="6">
    <source>
        <dbReference type="ARBA" id="ARBA00022723"/>
    </source>
</evidence>
<dbReference type="Gene3D" id="3.40.50.20">
    <property type="match status" value="1"/>
</dbReference>
<evidence type="ECO:0000256" key="8">
    <source>
        <dbReference type="ARBA" id="ARBA00022755"/>
    </source>
</evidence>
<dbReference type="InterPro" id="IPR000115">
    <property type="entry name" value="PRibGlycinamide_synth"/>
</dbReference>
<organism evidence="17">
    <name type="scientific">candidate division WOR-3 bacterium</name>
    <dbReference type="NCBI Taxonomy" id="2052148"/>
    <lineage>
        <taxon>Bacteria</taxon>
        <taxon>Bacteria division WOR-3</taxon>
    </lineage>
</organism>
<feature type="domain" description="ATP-grasp" evidence="16">
    <location>
        <begin position="102"/>
        <end position="308"/>
    </location>
</feature>
<keyword evidence="9 15" id="KW-0067">ATP-binding</keyword>
<dbReference type="InterPro" id="IPR037123">
    <property type="entry name" value="PRibGlycinamide_synth_C_sf"/>
</dbReference>
<dbReference type="GO" id="GO:0005524">
    <property type="term" value="F:ATP binding"/>
    <property type="evidence" value="ECO:0007669"/>
    <property type="project" value="UniProtKB-UniRule"/>
</dbReference>
<comment type="cofactor">
    <cofactor evidence="1">
        <name>Mn(2+)</name>
        <dbReference type="ChEBI" id="CHEBI:29035"/>
    </cofactor>
</comment>
<evidence type="ECO:0000256" key="10">
    <source>
        <dbReference type="ARBA" id="ARBA00023211"/>
    </source>
</evidence>
<dbReference type="UniPathway" id="UPA00074">
    <property type="reaction ID" value="UER00125"/>
</dbReference>
<gene>
    <name evidence="14 17" type="primary">purD</name>
    <name evidence="17" type="ORF">ENN51_03970</name>
</gene>
<dbReference type="GO" id="GO:0006189">
    <property type="term" value="P:'de novo' IMP biosynthetic process"/>
    <property type="evidence" value="ECO:0007669"/>
    <property type="project" value="UniProtKB-UniRule"/>
</dbReference>
<name>A0A7V0XF98_UNCW3</name>
<keyword evidence="8 14" id="KW-0658">Purine biosynthesis</keyword>
<evidence type="ECO:0000256" key="4">
    <source>
        <dbReference type="ARBA" id="ARBA00013255"/>
    </source>
</evidence>
<dbReference type="GO" id="GO:0046872">
    <property type="term" value="F:metal ion binding"/>
    <property type="evidence" value="ECO:0007669"/>
    <property type="project" value="UniProtKB-KW"/>
</dbReference>
<dbReference type="PANTHER" id="PTHR43472">
    <property type="entry name" value="PHOSPHORIBOSYLAMINE--GLYCINE LIGASE"/>
    <property type="match status" value="1"/>
</dbReference>
<evidence type="ECO:0000256" key="12">
    <source>
        <dbReference type="ARBA" id="ARBA00042242"/>
    </source>
</evidence>
<dbReference type="SMART" id="SM01209">
    <property type="entry name" value="GARS_A"/>
    <property type="match status" value="1"/>
</dbReference>
<dbReference type="InterPro" id="IPR020561">
    <property type="entry name" value="PRibGlycinamid_synth_ATP-grasp"/>
</dbReference>
<comment type="catalytic activity">
    <reaction evidence="14">
        <text>5-phospho-beta-D-ribosylamine + glycine + ATP = N(1)-(5-phospho-beta-D-ribosyl)glycinamide + ADP + phosphate + H(+)</text>
        <dbReference type="Rhea" id="RHEA:17453"/>
        <dbReference type="ChEBI" id="CHEBI:15378"/>
        <dbReference type="ChEBI" id="CHEBI:30616"/>
        <dbReference type="ChEBI" id="CHEBI:43474"/>
        <dbReference type="ChEBI" id="CHEBI:57305"/>
        <dbReference type="ChEBI" id="CHEBI:58681"/>
        <dbReference type="ChEBI" id="CHEBI:143788"/>
        <dbReference type="ChEBI" id="CHEBI:456216"/>
        <dbReference type="EC" id="6.3.4.13"/>
    </reaction>
</comment>
<evidence type="ECO:0000259" key="16">
    <source>
        <dbReference type="PROSITE" id="PS50975"/>
    </source>
</evidence>
<comment type="caution">
    <text evidence="17">The sequence shown here is derived from an EMBL/GenBank/DDBJ whole genome shotgun (WGS) entry which is preliminary data.</text>
</comment>
<evidence type="ECO:0000256" key="14">
    <source>
        <dbReference type="HAMAP-Rule" id="MF_00138"/>
    </source>
</evidence>
<dbReference type="Gene3D" id="3.30.1490.20">
    <property type="entry name" value="ATP-grasp fold, A domain"/>
    <property type="match status" value="1"/>
</dbReference>
<dbReference type="SUPFAM" id="SSF52440">
    <property type="entry name" value="PreATP-grasp domain"/>
    <property type="match status" value="1"/>
</dbReference>
<dbReference type="InterPro" id="IPR011761">
    <property type="entry name" value="ATP-grasp"/>
</dbReference>
<dbReference type="HAMAP" id="MF_00138">
    <property type="entry name" value="GARS"/>
    <property type="match status" value="1"/>
</dbReference>
<sequence length="419" mass="44202">MRILIVGSGGREHALAWQLARHGHELWCAPGNAGTAGNVEIDILDSRALADFCVRERVDLAIAGPEAPLVAGLADDFAARGLRLFGPTAAAARLEGDKAFAKRLMASAGIPTAEFAVFEEFDAARDYLRGRRFPLVVKAAGLAAGKGVIVCPARADAERALTQMMRSQTFGPAGLKVVIEEFLDGEEVSIIGLCDGRTVRCLAPSQDHKRLLDGDEGPNTGGMGAYAPAPAATAEVRQAVDEQVFQPLLAELAREGLEYRGVIYAGLMLTARGLRVLEFNCRFGDPEAQVVLPLLESDLGELCLACIEGRLGEVELHGSGRHALCVVLASGGYPDVIRRGLPITGDLVGGDDVVVFHAGTKRDGDRVVTSGGRVLGVTGIGDSLSEARDRAYAAVAGIEFEGRQFRTDIGRRGLAHSGG</sequence>
<accession>A0A7V0XF98</accession>
<dbReference type="NCBIfam" id="TIGR00877">
    <property type="entry name" value="purD"/>
    <property type="match status" value="1"/>
</dbReference>
<dbReference type="EC" id="6.3.4.13" evidence="4 14"/>
<dbReference type="FunFam" id="3.30.470.20:FF:000018">
    <property type="entry name" value="Trifunctional purine biosynthetic protein adenosine-3"/>
    <property type="match status" value="1"/>
</dbReference>
<keyword evidence="6" id="KW-0479">Metal-binding</keyword>
<keyword evidence="10" id="KW-0464">Manganese</keyword>
<dbReference type="PROSITE" id="PS50975">
    <property type="entry name" value="ATP_GRASP"/>
    <property type="match status" value="1"/>
</dbReference>
<evidence type="ECO:0000256" key="11">
    <source>
        <dbReference type="ARBA" id="ARBA00038345"/>
    </source>
</evidence>
<dbReference type="InterPro" id="IPR013815">
    <property type="entry name" value="ATP_grasp_subdomain_1"/>
</dbReference>
<evidence type="ECO:0000256" key="7">
    <source>
        <dbReference type="ARBA" id="ARBA00022741"/>
    </source>
</evidence>
<dbReference type="Pfam" id="PF02843">
    <property type="entry name" value="GARS_C"/>
    <property type="match status" value="1"/>
</dbReference>
<keyword evidence="5 14" id="KW-0436">Ligase</keyword>
<comment type="cofactor">
    <cofactor evidence="2">
        <name>Mg(2+)</name>
        <dbReference type="ChEBI" id="CHEBI:18420"/>
    </cofactor>
</comment>
<dbReference type="SUPFAM" id="SSF51246">
    <property type="entry name" value="Rudiment single hybrid motif"/>
    <property type="match status" value="1"/>
</dbReference>
<evidence type="ECO:0000256" key="13">
    <source>
        <dbReference type="ARBA" id="ARBA00042864"/>
    </source>
</evidence>
<dbReference type="Pfam" id="PF01071">
    <property type="entry name" value="GARS_A"/>
    <property type="match status" value="1"/>
</dbReference>
<dbReference type="InterPro" id="IPR016185">
    <property type="entry name" value="PreATP-grasp_dom_sf"/>
</dbReference>
<dbReference type="InterPro" id="IPR011054">
    <property type="entry name" value="Rudment_hybrid_motif"/>
</dbReference>
<dbReference type="EMBL" id="DSBX01000149">
    <property type="protein sequence ID" value="HDQ99425.1"/>
    <property type="molecule type" value="Genomic_DNA"/>
</dbReference>
<dbReference type="FunFam" id="3.90.600.10:FF:000001">
    <property type="entry name" value="Trifunctional purine biosynthetic protein adenosine-3"/>
    <property type="match status" value="1"/>
</dbReference>
<dbReference type="PANTHER" id="PTHR43472:SF1">
    <property type="entry name" value="PHOSPHORIBOSYLAMINE--GLYCINE LIGASE, CHLOROPLASTIC"/>
    <property type="match status" value="1"/>
</dbReference>
<reference evidence="17" key="1">
    <citation type="journal article" date="2020" name="mSystems">
        <title>Genome- and Community-Level Interaction Insights into Carbon Utilization and Element Cycling Functions of Hydrothermarchaeota in Hydrothermal Sediment.</title>
        <authorList>
            <person name="Zhou Z."/>
            <person name="Liu Y."/>
            <person name="Xu W."/>
            <person name="Pan J."/>
            <person name="Luo Z.H."/>
            <person name="Li M."/>
        </authorList>
    </citation>
    <scope>NUCLEOTIDE SEQUENCE [LARGE SCALE GENOMIC DNA]</scope>
    <source>
        <strain evidence="17">SpSt-1182</strain>
    </source>
</reference>
<comment type="pathway">
    <text evidence="3 14">Purine metabolism; IMP biosynthesis via de novo pathway; N(1)-(5-phospho-D-ribosyl)glycinamide from 5-phospho-alpha-D-ribose 1-diphosphate: step 2/2.</text>
</comment>
<dbReference type="SUPFAM" id="SSF56059">
    <property type="entry name" value="Glutathione synthetase ATP-binding domain-like"/>
    <property type="match status" value="1"/>
</dbReference>
<protein>
    <recommendedName>
        <fullName evidence="4 14">Phosphoribosylamine--glycine ligase</fullName>
        <ecNumber evidence="4 14">6.3.4.13</ecNumber>
    </recommendedName>
    <alternativeName>
        <fullName evidence="14">GARS</fullName>
    </alternativeName>
    <alternativeName>
        <fullName evidence="12 14">Glycinamide ribonucleotide synthetase</fullName>
    </alternativeName>
    <alternativeName>
        <fullName evidence="13 14">Phosphoribosylglycinamide synthetase</fullName>
    </alternativeName>
</protein>
<dbReference type="SMART" id="SM01210">
    <property type="entry name" value="GARS_C"/>
    <property type="match status" value="1"/>
</dbReference>